<evidence type="ECO:0000256" key="3">
    <source>
        <dbReference type="ARBA" id="ARBA00012732"/>
    </source>
</evidence>
<dbReference type="GO" id="GO:0005576">
    <property type="term" value="C:extracellular region"/>
    <property type="evidence" value="ECO:0007669"/>
    <property type="project" value="TreeGrafter"/>
</dbReference>
<dbReference type="GeneID" id="106179286"/>
<reference evidence="11 12" key="1">
    <citation type="submission" date="2025-04" db="UniProtKB">
        <authorList>
            <consortium name="RefSeq"/>
        </authorList>
    </citation>
    <scope>IDENTIFICATION</scope>
    <source>
        <tissue evidence="11 12">Gonads</tissue>
    </source>
</reference>
<dbReference type="CDD" id="cd01021">
    <property type="entry name" value="GEWL"/>
    <property type="match status" value="1"/>
</dbReference>
<dbReference type="AlphaFoldDB" id="A0A1S3K769"/>
<dbReference type="RefSeq" id="XP_013418288.1">
    <property type="nucleotide sequence ID" value="XM_013562834.2"/>
</dbReference>
<dbReference type="KEGG" id="lak:106179286"/>
<dbReference type="PANTHER" id="PTHR31698">
    <property type="entry name" value="LYSOZYME G FAMILY MEMBER"/>
    <property type="match status" value="1"/>
</dbReference>
<dbReference type="RefSeq" id="XP_013418289.1">
    <property type="nucleotide sequence ID" value="XM_013562835.2"/>
</dbReference>
<evidence type="ECO:0000256" key="8">
    <source>
        <dbReference type="SAM" id="MobiDB-lite"/>
    </source>
</evidence>
<dbReference type="Proteomes" id="UP000085678">
    <property type="component" value="Unplaced"/>
</dbReference>
<evidence type="ECO:0000313" key="12">
    <source>
        <dbReference type="RefSeq" id="XP_013418289.1"/>
    </source>
</evidence>
<dbReference type="EC" id="3.2.1.17" evidence="3"/>
<evidence type="ECO:0000256" key="1">
    <source>
        <dbReference type="ARBA" id="ARBA00000632"/>
    </source>
</evidence>
<keyword evidence="10" id="KW-1185">Reference proteome</keyword>
<evidence type="ECO:0000256" key="4">
    <source>
        <dbReference type="ARBA" id="ARBA00016485"/>
    </source>
</evidence>
<feature type="chain" id="PRO_5014545999" description="Lysozyme g" evidence="9">
    <location>
        <begin position="23"/>
        <end position="377"/>
    </location>
</feature>
<dbReference type="GO" id="GO:0031640">
    <property type="term" value="P:killing of cells of another organism"/>
    <property type="evidence" value="ECO:0007669"/>
    <property type="project" value="UniProtKB-KW"/>
</dbReference>
<dbReference type="Gene3D" id="1.10.530.10">
    <property type="match status" value="1"/>
</dbReference>
<evidence type="ECO:0000256" key="9">
    <source>
        <dbReference type="SAM" id="SignalP"/>
    </source>
</evidence>
<dbReference type="OMA" id="DRRYHTT"/>
<dbReference type="FunFam" id="1.10.530.10:FF:000026">
    <property type="entry name" value="Lysozyme g"/>
    <property type="match status" value="1"/>
</dbReference>
<dbReference type="InterPro" id="IPR023346">
    <property type="entry name" value="Lysozyme-like_dom_sf"/>
</dbReference>
<dbReference type="PRINTS" id="PR00749">
    <property type="entry name" value="LYSOZYMEG"/>
</dbReference>
<sequence length="377" mass="40273">MLLKRCSFILLALSLYTADVLGRTSNHARILCTRKRRDLQGLSFHERLKRCSGGGGGGIETITVVGQRISDPFVTVIRGDAIRGFLDSFAGQGVITHEGGFGGGPSNQQQQDKDCHGDVGKVDTKGASSKTAGQDANAKGLTGVAASNKLAQNDLNRLKQFKEKINQVSKETGMDAAIIAAIISRESRGGAALDSNHHGDNGNGFGLMQIDKRFHTTQGAWNSAEHIKQGVGILQGMINGVRDCHPSWSDEQVLKGGISAYNAGVRNVRNYDRMDVGTTGDDYANDVIARAQYLKQKGFDDPKDQKCQGGSRRRRGTCPYSWFNPNETRPVTSGSSGGASSRGGSGSTGGSSSRGSSSRHEPIFTPRCVRGRCTQIP</sequence>
<keyword evidence="5" id="KW-0081">Bacteriolytic enzyme</keyword>
<feature type="compositionally biased region" description="Gly residues" evidence="8">
    <location>
        <begin position="335"/>
        <end position="349"/>
    </location>
</feature>
<feature type="compositionally biased region" description="Polar residues" evidence="8">
    <location>
        <begin position="323"/>
        <end position="332"/>
    </location>
</feature>
<keyword evidence="9" id="KW-0732">Signal</keyword>
<feature type="signal peptide" evidence="9">
    <location>
        <begin position="1"/>
        <end position="22"/>
    </location>
</feature>
<dbReference type="SUPFAM" id="SSF53955">
    <property type="entry name" value="Lysozyme-like"/>
    <property type="match status" value="1"/>
</dbReference>
<evidence type="ECO:0000313" key="11">
    <source>
        <dbReference type="RefSeq" id="XP_013418288.1"/>
    </source>
</evidence>
<dbReference type="GO" id="GO:0003796">
    <property type="term" value="F:lysozyme activity"/>
    <property type="evidence" value="ECO:0007669"/>
    <property type="project" value="UniProtKB-EC"/>
</dbReference>
<keyword evidence="6" id="KW-0378">Hydrolase</keyword>
<proteinExistence type="inferred from homology"/>
<dbReference type="GO" id="GO:0009253">
    <property type="term" value="P:peptidoglycan catabolic process"/>
    <property type="evidence" value="ECO:0007669"/>
    <property type="project" value="InterPro"/>
</dbReference>
<feature type="region of interest" description="Disordered" evidence="8">
    <location>
        <begin position="299"/>
        <end position="377"/>
    </location>
</feature>
<evidence type="ECO:0000313" key="10">
    <source>
        <dbReference type="Proteomes" id="UP000085678"/>
    </source>
</evidence>
<dbReference type="PANTHER" id="PTHR31698:SF8">
    <property type="entry name" value="LYSOZYME G-RELATED"/>
    <property type="match status" value="1"/>
</dbReference>
<evidence type="ECO:0000256" key="7">
    <source>
        <dbReference type="ARBA" id="ARBA00031262"/>
    </source>
</evidence>
<name>A0A1S3K769_LINAN</name>
<feature type="region of interest" description="Disordered" evidence="8">
    <location>
        <begin position="98"/>
        <end position="137"/>
    </location>
</feature>
<organism evidence="10 12">
    <name type="scientific">Lingula anatina</name>
    <name type="common">Brachiopod</name>
    <name type="synonym">Lingula unguis</name>
    <dbReference type="NCBI Taxonomy" id="7574"/>
    <lineage>
        <taxon>Eukaryota</taxon>
        <taxon>Metazoa</taxon>
        <taxon>Spiralia</taxon>
        <taxon>Lophotrochozoa</taxon>
        <taxon>Brachiopoda</taxon>
        <taxon>Linguliformea</taxon>
        <taxon>Lingulata</taxon>
        <taxon>Lingulida</taxon>
        <taxon>Linguloidea</taxon>
        <taxon>Lingulidae</taxon>
        <taxon>Lingula</taxon>
    </lineage>
</organism>
<protein>
    <recommendedName>
        <fullName evidence="4">Lysozyme g</fullName>
        <ecNumber evidence="3">3.2.1.17</ecNumber>
    </recommendedName>
    <alternativeName>
        <fullName evidence="7">1,4-beta-N-acetylmuramidase</fullName>
    </alternativeName>
</protein>
<dbReference type="InterPro" id="IPR002152">
    <property type="entry name" value="Glyco_hydro_23"/>
</dbReference>
<comment type="catalytic activity">
    <reaction evidence="1">
        <text>Hydrolysis of (1-&gt;4)-beta-linkages between N-acetylmuramic acid and N-acetyl-D-glucosamine residues in a peptidoglycan and between N-acetyl-D-glucosamine residues in chitodextrins.</text>
        <dbReference type="EC" id="3.2.1.17"/>
    </reaction>
</comment>
<accession>A0A1S3K769</accession>
<evidence type="ECO:0000256" key="6">
    <source>
        <dbReference type="ARBA" id="ARBA00022801"/>
    </source>
</evidence>
<dbReference type="OrthoDB" id="10021790at2759"/>
<dbReference type="GO" id="GO:0050830">
    <property type="term" value="P:defense response to Gram-positive bacterium"/>
    <property type="evidence" value="ECO:0007669"/>
    <property type="project" value="TreeGrafter"/>
</dbReference>
<keyword evidence="5" id="KW-0929">Antimicrobial</keyword>
<comment type="similarity">
    <text evidence="2">Belongs to the glycosyl hydrolase 23 family.</text>
</comment>
<evidence type="ECO:0000256" key="2">
    <source>
        <dbReference type="ARBA" id="ARBA00008902"/>
    </source>
</evidence>
<evidence type="ECO:0000256" key="5">
    <source>
        <dbReference type="ARBA" id="ARBA00022638"/>
    </source>
</evidence>
<feature type="compositionally biased region" description="Basic and acidic residues" evidence="8">
    <location>
        <begin position="111"/>
        <end position="124"/>
    </location>
</feature>
<gene>
    <name evidence="11 12" type="primary">LOC106179286</name>
</gene>